<sequence length="91" mass="10323">MIALLFILVTCVDFYDAVAIVDVDVDVYRLIQYNLSFVPFESCLASLNHHAGFLILTFSADLSRTVIVKKDFRIGSGEAQRRVVAEPNREW</sequence>
<dbReference type="EMBL" id="CM045759">
    <property type="protein sequence ID" value="KAI8017059.1"/>
    <property type="molecule type" value="Genomic_DNA"/>
</dbReference>
<reference evidence="1 2" key="1">
    <citation type="journal article" date="2022" name="Plant J.">
        <title>Chromosome-level genome of Camellia lanceoleosa provides a valuable resource for understanding genome evolution and self-incompatibility.</title>
        <authorList>
            <person name="Gong W."/>
            <person name="Xiao S."/>
            <person name="Wang L."/>
            <person name="Liao Z."/>
            <person name="Chang Y."/>
            <person name="Mo W."/>
            <person name="Hu G."/>
            <person name="Li W."/>
            <person name="Zhao G."/>
            <person name="Zhu H."/>
            <person name="Hu X."/>
            <person name="Ji K."/>
            <person name="Xiang X."/>
            <person name="Song Q."/>
            <person name="Yuan D."/>
            <person name="Jin S."/>
            <person name="Zhang L."/>
        </authorList>
    </citation>
    <scope>NUCLEOTIDE SEQUENCE [LARGE SCALE GENOMIC DNA]</scope>
    <source>
        <strain evidence="1">SQ_2022a</strain>
    </source>
</reference>
<evidence type="ECO:0000313" key="1">
    <source>
        <dbReference type="EMBL" id="KAI8017059.1"/>
    </source>
</evidence>
<gene>
    <name evidence="1" type="ORF">LOK49_LG04G00518</name>
</gene>
<protein>
    <submittedName>
        <fullName evidence="1">Uncharacterized protein</fullName>
    </submittedName>
</protein>
<accession>A0ACC0HVH2</accession>
<proteinExistence type="predicted"/>
<keyword evidence="2" id="KW-1185">Reference proteome</keyword>
<dbReference type="Proteomes" id="UP001060215">
    <property type="component" value="Chromosome 2"/>
</dbReference>
<name>A0ACC0HVH2_9ERIC</name>
<comment type="caution">
    <text evidence="1">The sequence shown here is derived from an EMBL/GenBank/DDBJ whole genome shotgun (WGS) entry which is preliminary data.</text>
</comment>
<organism evidence="1 2">
    <name type="scientific">Camellia lanceoleosa</name>
    <dbReference type="NCBI Taxonomy" id="1840588"/>
    <lineage>
        <taxon>Eukaryota</taxon>
        <taxon>Viridiplantae</taxon>
        <taxon>Streptophyta</taxon>
        <taxon>Embryophyta</taxon>
        <taxon>Tracheophyta</taxon>
        <taxon>Spermatophyta</taxon>
        <taxon>Magnoliopsida</taxon>
        <taxon>eudicotyledons</taxon>
        <taxon>Gunneridae</taxon>
        <taxon>Pentapetalae</taxon>
        <taxon>asterids</taxon>
        <taxon>Ericales</taxon>
        <taxon>Theaceae</taxon>
        <taxon>Camellia</taxon>
    </lineage>
</organism>
<evidence type="ECO:0000313" key="2">
    <source>
        <dbReference type="Proteomes" id="UP001060215"/>
    </source>
</evidence>